<comment type="caution">
    <text evidence="10">The sequence shown here is derived from an EMBL/GenBank/DDBJ whole genome shotgun (WGS) entry which is preliminary data.</text>
</comment>
<evidence type="ECO:0000256" key="2">
    <source>
        <dbReference type="ARBA" id="ARBA00009150"/>
    </source>
</evidence>
<dbReference type="InterPro" id="IPR039745">
    <property type="entry name" value="Vps54"/>
</dbReference>
<organism evidence="10 11">
    <name type="scientific">Sphaerosporella brunnea</name>
    <dbReference type="NCBI Taxonomy" id="1250544"/>
    <lineage>
        <taxon>Eukaryota</taxon>
        <taxon>Fungi</taxon>
        <taxon>Dikarya</taxon>
        <taxon>Ascomycota</taxon>
        <taxon>Pezizomycotina</taxon>
        <taxon>Pezizomycetes</taxon>
        <taxon>Pezizales</taxon>
        <taxon>Pyronemataceae</taxon>
        <taxon>Sphaerosporella</taxon>
    </lineage>
</organism>
<reference evidence="10 11" key="1">
    <citation type="submission" date="2019-09" db="EMBL/GenBank/DDBJ databases">
        <title>Draft genome of the ectomycorrhizal ascomycete Sphaerosporella brunnea.</title>
        <authorList>
            <consortium name="DOE Joint Genome Institute"/>
            <person name="Benucci G.M."/>
            <person name="Marozzi G."/>
            <person name="Antonielli L."/>
            <person name="Sanchez S."/>
            <person name="Marco P."/>
            <person name="Wang X."/>
            <person name="Falini L.B."/>
            <person name="Barry K."/>
            <person name="Haridas S."/>
            <person name="Lipzen A."/>
            <person name="Labutti K."/>
            <person name="Grigoriev I.V."/>
            <person name="Murat C."/>
            <person name="Martin F."/>
            <person name="Albertini E."/>
            <person name="Donnini D."/>
            <person name="Bonito G."/>
        </authorList>
    </citation>
    <scope>NUCLEOTIDE SEQUENCE [LARGE SCALE GENOMIC DNA]</scope>
    <source>
        <strain evidence="10 11">Sb_GMNB300</strain>
    </source>
</reference>
<gene>
    <name evidence="10" type="ORF">FN846DRAFT_958128</name>
</gene>
<keyword evidence="3" id="KW-0813">Transport</keyword>
<dbReference type="GO" id="GO:0015031">
    <property type="term" value="P:protein transport"/>
    <property type="evidence" value="ECO:0007669"/>
    <property type="project" value="UniProtKB-KW"/>
</dbReference>
<protein>
    <submittedName>
        <fullName evidence="10">Vps54-like protein-domain-containing protein</fullName>
    </submittedName>
</protein>
<feature type="compositionally biased region" description="Polar residues" evidence="8">
    <location>
        <begin position="1"/>
        <end position="29"/>
    </location>
</feature>
<feature type="domain" description="Vacuolar protein sorting-associated protein 54 C-terminal" evidence="9">
    <location>
        <begin position="817"/>
        <end position="946"/>
    </location>
</feature>
<evidence type="ECO:0000256" key="4">
    <source>
        <dbReference type="ARBA" id="ARBA00022927"/>
    </source>
</evidence>
<dbReference type="GO" id="GO:0042147">
    <property type="term" value="P:retrograde transport, endosome to Golgi"/>
    <property type="evidence" value="ECO:0007669"/>
    <property type="project" value="InterPro"/>
</dbReference>
<evidence type="ECO:0000256" key="3">
    <source>
        <dbReference type="ARBA" id="ARBA00022448"/>
    </source>
</evidence>
<evidence type="ECO:0000256" key="7">
    <source>
        <dbReference type="SAM" id="Coils"/>
    </source>
</evidence>
<dbReference type="PANTHER" id="PTHR12965:SF0">
    <property type="entry name" value="VACUOLAR PROTEIN SORTING-ASSOCIATED PROTEIN 54"/>
    <property type="match status" value="1"/>
</dbReference>
<keyword evidence="4" id="KW-0653">Protein transport</keyword>
<dbReference type="OrthoDB" id="10259024at2759"/>
<keyword evidence="11" id="KW-1185">Reference proteome</keyword>
<comment type="similarity">
    <text evidence="2">Belongs to the VPS54 family.</text>
</comment>
<evidence type="ECO:0000256" key="1">
    <source>
        <dbReference type="ARBA" id="ARBA00004601"/>
    </source>
</evidence>
<dbReference type="GO" id="GO:0000938">
    <property type="term" value="C:GARP complex"/>
    <property type="evidence" value="ECO:0007669"/>
    <property type="project" value="InterPro"/>
</dbReference>
<evidence type="ECO:0000256" key="6">
    <source>
        <dbReference type="ARBA" id="ARBA00023054"/>
    </source>
</evidence>
<accession>A0A5J5ERS2</accession>
<evidence type="ECO:0000313" key="11">
    <source>
        <dbReference type="Proteomes" id="UP000326924"/>
    </source>
</evidence>
<feature type="region of interest" description="Disordered" evidence="8">
    <location>
        <begin position="159"/>
        <end position="191"/>
    </location>
</feature>
<feature type="compositionally biased region" description="Polar residues" evidence="8">
    <location>
        <begin position="532"/>
        <end position="543"/>
    </location>
</feature>
<proteinExistence type="inferred from homology"/>
<dbReference type="PANTHER" id="PTHR12965">
    <property type="entry name" value="VACUOLAR PROTEIN SORTING 54"/>
    <property type="match status" value="1"/>
</dbReference>
<evidence type="ECO:0000256" key="5">
    <source>
        <dbReference type="ARBA" id="ARBA00023034"/>
    </source>
</evidence>
<dbReference type="Pfam" id="PF07928">
    <property type="entry name" value="Vps54"/>
    <property type="match status" value="1"/>
</dbReference>
<feature type="compositionally biased region" description="Basic and acidic residues" evidence="8">
    <location>
        <begin position="239"/>
        <end position="248"/>
    </location>
</feature>
<dbReference type="Proteomes" id="UP000326924">
    <property type="component" value="Unassembled WGS sequence"/>
</dbReference>
<comment type="subcellular location">
    <subcellularLocation>
        <location evidence="1">Golgi apparatus</location>
        <location evidence="1">trans-Golgi network</location>
    </subcellularLocation>
</comment>
<dbReference type="GO" id="GO:0019905">
    <property type="term" value="F:syntaxin binding"/>
    <property type="evidence" value="ECO:0007669"/>
    <property type="project" value="TreeGrafter"/>
</dbReference>
<dbReference type="FunCoup" id="A0A5J5ERS2">
    <property type="interactions" value="435"/>
</dbReference>
<dbReference type="GO" id="GO:0005829">
    <property type="term" value="C:cytosol"/>
    <property type="evidence" value="ECO:0007669"/>
    <property type="project" value="GOC"/>
</dbReference>
<dbReference type="EMBL" id="VXIS01000150">
    <property type="protein sequence ID" value="KAA8900740.1"/>
    <property type="molecule type" value="Genomic_DNA"/>
</dbReference>
<feature type="coiled-coil region" evidence="7">
    <location>
        <begin position="292"/>
        <end position="360"/>
    </location>
</feature>
<feature type="region of interest" description="Disordered" evidence="8">
    <location>
        <begin position="1"/>
        <end position="54"/>
    </location>
</feature>
<feature type="region of interest" description="Disordered" evidence="8">
    <location>
        <begin position="526"/>
        <end position="556"/>
    </location>
</feature>
<keyword evidence="6 7" id="KW-0175">Coiled coil</keyword>
<evidence type="ECO:0000259" key="9">
    <source>
        <dbReference type="Pfam" id="PF07928"/>
    </source>
</evidence>
<feature type="region of interest" description="Disordered" evidence="8">
    <location>
        <begin position="773"/>
        <end position="805"/>
    </location>
</feature>
<keyword evidence="5" id="KW-0333">Golgi apparatus</keyword>
<name>A0A5J5ERS2_9PEZI</name>
<sequence>MASPSRPSIDSSARLSPILSPTASATELSSVHPPRSGSAHPGKPRRASTASSVFSLTSSVGTALDWRTSKEFGGAGGGSNLAGGFPNSTAISTLVEANGPRAAGAARPRPGEIPPVTLSQIPKVKPSAFASYLSIAPEYDRYQRAKDQGLEEHLRLSKTTEGALSPAPSIAEQTVIGDDNASIMSGKRRGRRASLPVAPLQSVPQVYFDENFRLENPRTFDVVSERSEVLRPTAPGKENGPEVSEHQSQRKALATNAILQEKLSWYMDTVEVHLISSISTASSSFFAALGDLRELHSEATTSVQKIQALRKELVQLDEEQAVKGLEIVRLRRRRNNVAKLERAVKQIERVTLSVQKAEKSLEHHEIDVALDTIFETERLLAGEGEGLIDLRGVRSLEAVTSDLNHLRFRIGKAYEAHFVQCLLDDLRHHIERVPSSETLRRFGQSFQREQYQRFLSNMQQNNFYPPLRSSSLPPEYTILSESLRTLLMKHLDGLQKANHVNEAVQAYRDAVIKEAKNLIRRNLPSEGDADSVASNISHMSRISKSGGARRSSADKSQSLTRALRALGPADAEDLLVKIYTGTSELIRRLGAQQKMLLDVTMQMGETGVGGMLSPRLEQNGFINGDITRSRSESDPTISMDISDLISSAVEIAQSNITKVVKVRTEQVARYPSDMFIRYYTLNRLFIQECEAVSVRVGSGLHTAVSNQIREFLNVYQEEKIRTLVEGLEKDKWAAKEFEAERQNGVNRILKAATRDPEEWVEIGRLWEIRARENGETIKLPPPPSESDEATTNGTNSAPPAPADDAQKKLTHAVVDGQKFILPESGLLVLTEVEAYLRLAINIPGVTQELGTNILQFLQLFNSRTFQLILGAGATRSAGLKSITTKHLAMASQALSIIATIIPYIRETLRRQSSSPNLTADFDKLKRTTQEYQDEIHGKLISIMSDRARSHVSTMKKANWDEQWVGEEGRYYMDILCRETGVLYKVLNKHLPISQVAAIMGPVFRDYAAKLVEGFSEGMVRTDEGKNRMIRDAETFRTRLGGLEGYGNTGEIIMEAVRNKMVTPLIIGSPPPRPSGNGMLGI</sequence>
<evidence type="ECO:0000256" key="8">
    <source>
        <dbReference type="SAM" id="MobiDB-lite"/>
    </source>
</evidence>
<evidence type="ECO:0000313" key="10">
    <source>
        <dbReference type="EMBL" id="KAA8900740.1"/>
    </source>
</evidence>
<feature type="region of interest" description="Disordered" evidence="8">
    <location>
        <begin position="225"/>
        <end position="248"/>
    </location>
</feature>
<dbReference type="GO" id="GO:0006896">
    <property type="term" value="P:Golgi to vacuole transport"/>
    <property type="evidence" value="ECO:0007669"/>
    <property type="project" value="TreeGrafter"/>
</dbReference>
<dbReference type="InParanoid" id="A0A5J5ERS2"/>
<dbReference type="InterPro" id="IPR012501">
    <property type="entry name" value="Vps54_C"/>
</dbReference>
<dbReference type="AlphaFoldDB" id="A0A5J5ERS2"/>